<sequence length="198" mass="21908">MLTLFMAISQGMDWGIILNSLIGVSETAVVLLLLYVVITIFAVLNAPCLFCNTAIESASADKDVAAVRQVQLKNHQVATLKNIFSEIDRNNLHKLSFEDVCKGMDTPALAGFLESIGIRTDDVWTLFMLLDSDETGLIDLDEFVSGCMQLHGPAKSMQMAKMSHENKLTRQAVKDLSKDFAACMTMLIQMSENGHERF</sequence>
<dbReference type="InterPro" id="IPR002048">
    <property type="entry name" value="EF_hand_dom"/>
</dbReference>
<reference evidence="4 5" key="1">
    <citation type="submission" date="2024-02" db="EMBL/GenBank/DDBJ databases">
        <authorList>
            <person name="Chen Y."/>
            <person name="Shah S."/>
            <person name="Dougan E. K."/>
            <person name="Thang M."/>
            <person name="Chan C."/>
        </authorList>
    </citation>
    <scope>NUCLEOTIDE SEQUENCE [LARGE SCALE GENOMIC DNA]</scope>
</reference>
<dbReference type="InterPro" id="IPR018247">
    <property type="entry name" value="EF_Hand_1_Ca_BS"/>
</dbReference>
<keyword evidence="2" id="KW-1133">Transmembrane helix</keyword>
<dbReference type="SMART" id="SM00054">
    <property type="entry name" value="EFh"/>
    <property type="match status" value="2"/>
</dbReference>
<keyword evidence="2" id="KW-0812">Transmembrane</keyword>
<feature type="domain" description="EF-hand" evidence="3">
    <location>
        <begin position="75"/>
        <end position="110"/>
    </location>
</feature>
<dbReference type="Gene3D" id="1.10.238.10">
    <property type="entry name" value="EF-hand"/>
    <property type="match status" value="1"/>
</dbReference>
<protein>
    <submittedName>
        <fullName evidence="4">Voltage-dependent calcium channel type A subunit alpha-1</fullName>
    </submittedName>
</protein>
<feature type="transmembrane region" description="Helical" evidence="2">
    <location>
        <begin position="21"/>
        <end position="44"/>
    </location>
</feature>
<proteinExistence type="predicted"/>
<evidence type="ECO:0000259" key="3">
    <source>
        <dbReference type="PROSITE" id="PS50222"/>
    </source>
</evidence>
<feature type="domain" description="EF-hand" evidence="3">
    <location>
        <begin position="118"/>
        <end position="153"/>
    </location>
</feature>
<keyword evidence="1" id="KW-0106">Calcium</keyword>
<evidence type="ECO:0000256" key="2">
    <source>
        <dbReference type="SAM" id="Phobius"/>
    </source>
</evidence>
<keyword evidence="2" id="KW-0472">Membrane</keyword>
<comment type="caution">
    <text evidence="4">The sequence shown here is derived from an EMBL/GenBank/DDBJ whole genome shotgun (WGS) entry which is preliminary data.</text>
</comment>
<dbReference type="PROSITE" id="PS00018">
    <property type="entry name" value="EF_HAND_1"/>
    <property type="match status" value="1"/>
</dbReference>
<dbReference type="InterPro" id="IPR011992">
    <property type="entry name" value="EF-hand-dom_pair"/>
</dbReference>
<dbReference type="PROSITE" id="PS50222">
    <property type="entry name" value="EF_HAND_2"/>
    <property type="match status" value="2"/>
</dbReference>
<evidence type="ECO:0000313" key="4">
    <source>
        <dbReference type="EMBL" id="CAK9092914.1"/>
    </source>
</evidence>
<accession>A0ABP0QY78</accession>
<name>A0ABP0QY78_9DINO</name>
<evidence type="ECO:0000256" key="1">
    <source>
        <dbReference type="ARBA" id="ARBA00022837"/>
    </source>
</evidence>
<gene>
    <name evidence="4" type="ORF">SCF082_LOCUS43717</name>
</gene>
<dbReference type="Proteomes" id="UP001642464">
    <property type="component" value="Unassembled WGS sequence"/>
</dbReference>
<dbReference type="SUPFAM" id="SSF47473">
    <property type="entry name" value="EF-hand"/>
    <property type="match status" value="1"/>
</dbReference>
<dbReference type="EMBL" id="CAXAMM010040396">
    <property type="protein sequence ID" value="CAK9092914.1"/>
    <property type="molecule type" value="Genomic_DNA"/>
</dbReference>
<organism evidence="4 5">
    <name type="scientific">Durusdinium trenchii</name>
    <dbReference type="NCBI Taxonomy" id="1381693"/>
    <lineage>
        <taxon>Eukaryota</taxon>
        <taxon>Sar</taxon>
        <taxon>Alveolata</taxon>
        <taxon>Dinophyceae</taxon>
        <taxon>Suessiales</taxon>
        <taxon>Symbiodiniaceae</taxon>
        <taxon>Durusdinium</taxon>
    </lineage>
</organism>
<evidence type="ECO:0000313" key="5">
    <source>
        <dbReference type="Proteomes" id="UP001642464"/>
    </source>
</evidence>
<keyword evidence="5" id="KW-1185">Reference proteome</keyword>